<name>A0A8R1Y1R1_ONCVO</name>
<keyword evidence="1" id="KW-0812">Transmembrane</keyword>
<keyword evidence="1" id="KW-1133">Transmembrane helix</keyword>
<evidence type="ECO:0000313" key="2">
    <source>
        <dbReference type="EnsemblMetazoa" id="OVOC8987.1"/>
    </source>
</evidence>
<accession>A0A8R1Y1R1</accession>
<reference evidence="3" key="1">
    <citation type="submission" date="2013-10" db="EMBL/GenBank/DDBJ databases">
        <title>Genome sequencing of Onchocerca volvulus.</title>
        <authorList>
            <person name="Cotton J."/>
            <person name="Tsai J."/>
            <person name="Stanley E."/>
            <person name="Tracey A."/>
            <person name="Holroyd N."/>
            <person name="Lustigman S."/>
            <person name="Berriman M."/>
        </authorList>
    </citation>
    <scope>NUCLEOTIDE SEQUENCE</scope>
</reference>
<proteinExistence type="predicted"/>
<feature type="transmembrane region" description="Helical" evidence="1">
    <location>
        <begin position="18"/>
        <end position="37"/>
    </location>
</feature>
<keyword evidence="3" id="KW-1185">Reference proteome</keyword>
<protein>
    <submittedName>
        <fullName evidence="2">Uncharacterized protein</fullName>
    </submittedName>
</protein>
<dbReference type="EnsemblMetazoa" id="OVOC8987.1">
    <property type="protein sequence ID" value="OVOC8987.1"/>
    <property type="gene ID" value="WBGene00245796"/>
</dbReference>
<sequence length="50" mass="5762">MNEILCPLAMDSSYQLDIFLIIVLFDGTKIVAFYICLKNIAYSFLFISHI</sequence>
<evidence type="ECO:0000256" key="1">
    <source>
        <dbReference type="SAM" id="Phobius"/>
    </source>
</evidence>
<dbReference type="EMBL" id="CMVM020000250">
    <property type="status" value="NOT_ANNOTATED_CDS"/>
    <property type="molecule type" value="Genomic_DNA"/>
</dbReference>
<dbReference type="Proteomes" id="UP000024404">
    <property type="component" value="Unassembled WGS sequence"/>
</dbReference>
<reference evidence="2" key="2">
    <citation type="submission" date="2022-06" db="UniProtKB">
        <authorList>
            <consortium name="EnsemblMetazoa"/>
        </authorList>
    </citation>
    <scope>IDENTIFICATION</scope>
</reference>
<organism evidence="2 3">
    <name type="scientific">Onchocerca volvulus</name>
    <dbReference type="NCBI Taxonomy" id="6282"/>
    <lineage>
        <taxon>Eukaryota</taxon>
        <taxon>Metazoa</taxon>
        <taxon>Ecdysozoa</taxon>
        <taxon>Nematoda</taxon>
        <taxon>Chromadorea</taxon>
        <taxon>Rhabditida</taxon>
        <taxon>Spirurina</taxon>
        <taxon>Spiruromorpha</taxon>
        <taxon>Filarioidea</taxon>
        <taxon>Onchocercidae</taxon>
        <taxon>Onchocerca</taxon>
    </lineage>
</organism>
<keyword evidence="1" id="KW-0472">Membrane</keyword>
<evidence type="ECO:0000313" key="3">
    <source>
        <dbReference type="Proteomes" id="UP000024404"/>
    </source>
</evidence>
<dbReference type="AlphaFoldDB" id="A0A8R1Y1R1"/>